<dbReference type="eggNOG" id="KOG1605">
    <property type="taxonomic scope" value="Eukaryota"/>
</dbReference>
<feature type="compositionally biased region" description="Low complexity" evidence="1">
    <location>
        <begin position="430"/>
        <end position="443"/>
    </location>
</feature>
<dbReference type="GO" id="GO:0016791">
    <property type="term" value="F:phosphatase activity"/>
    <property type="evidence" value="ECO:0007669"/>
    <property type="project" value="InterPro"/>
</dbReference>
<dbReference type="InterPro" id="IPR004274">
    <property type="entry name" value="FCP1_dom"/>
</dbReference>
<evidence type="ECO:0000256" key="1">
    <source>
        <dbReference type="SAM" id="MobiDB-lite"/>
    </source>
</evidence>
<dbReference type="RefSeq" id="XP_001023505.1">
    <property type="nucleotide sequence ID" value="XM_001023505.3"/>
</dbReference>
<protein>
    <submittedName>
        <fullName evidence="3">NLI interacting factor-like phosphatase</fullName>
    </submittedName>
</protein>
<proteinExistence type="predicted"/>
<evidence type="ECO:0000313" key="3">
    <source>
        <dbReference type="EMBL" id="EAS03260.1"/>
    </source>
</evidence>
<feature type="region of interest" description="Disordered" evidence="1">
    <location>
        <begin position="398"/>
        <end position="451"/>
    </location>
</feature>
<evidence type="ECO:0000259" key="2">
    <source>
        <dbReference type="PROSITE" id="PS50969"/>
    </source>
</evidence>
<dbReference type="PROSITE" id="PS50969">
    <property type="entry name" value="FCP1"/>
    <property type="match status" value="1"/>
</dbReference>
<dbReference type="STRING" id="312017.I7LX16"/>
<feature type="compositionally biased region" description="Polar residues" evidence="1">
    <location>
        <begin position="402"/>
        <end position="422"/>
    </location>
</feature>
<dbReference type="Proteomes" id="UP000009168">
    <property type="component" value="Unassembled WGS sequence"/>
</dbReference>
<sequence>MQSPLSKNNKIILASINNKQSAKRSDLINTTSKRTQSNERRLQTLEPDITTYNTNGNNFNNAGNKQLIQSPTNILGQSSNQKRKLFSNLNNCTPKSPASIYATINTPNTTTAGSISNSASCRHSKVTKLNNFFESRKHNGVESAKKNRITNENMAENFNRQKHLHGNEMEEESPSFQQCLPLQNSNQANILSTNNQQLDLLNRNENLDAEFNKTIKEFRNQIKQNQINSLQAQQQQKIILSSVPDKTIYLATPSSQNQENYEITNNLTPIEKQQNNQQQKTGLSSFVTRINKGEILGAVRQTHSAIGNSHQNMGNSQLNSPNNSNATQNFANVFFQNQNQQPQQYLSSLVQINNQNQNNVVIPKMNKFVNTNEKKTSKEMMLVLNNKFKKADSFKISKTKQEQNVIQENNLKGESVRSSYSKPLSKKSGRQTTSSVRTSSSMKQKSKKTTPLQISVDHSLNQQVNNNQIQTTQVQSPQHQRQLTNTALDTMAIEIEEQGQIPSEYPLSTLPQHLKINLDDIFLHKQKNSIKQTHYYNVPMINALKNKINSDQYFEQLFKEHFIQSFHSLNFCKTLKPVPHHILQQKKVNLPIHSHNQGKKTIVFDLDETLIHCNESTDIPADVIIPIKFPNNDIIDAGINIRPYAKECLEELSKHFEIIVFTASHGCYAIKVLQHLDPEEKYISHKLFRESCVQTEEGIHIKDMRIFQNRNIKDIVLIDNAAYSFGFQIENGIPIIPYYDNKNDQELKHLTQYLLNNILDCQDVREINKQYFKMHFHQTADKIEHAVKKIYNI</sequence>
<dbReference type="SUPFAM" id="SSF56784">
    <property type="entry name" value="HAD-like"/>
    <property type="match status" value="1"/>
</dbReference>
<feature type="domain" description="FCP1 homology" evidence="2">
    <location>
        <begin position="595"/>
        <end position="757"/>
    </location>
</feature>
<reference evidence="4" key="1">
    <citation type="journal article" date="2006" name="PLoS Biol.">
        <title>Macronuclear genome sequence of the ciliate Tetrahymena thermophila, a model eukaryote.</title>
        <authorList>
            <person name="Eisen J.A."/>
            <person name="Coyne R.S."/>
            <person name="Wu M."/>
            <person name="Wu D."/>
            <person name="Thiagarajan M."/>
            <person name="Wortman J.R."/>
            <person name="Badger J.H."/>
            <person name="Ren Q."/>
            <person name="Amedeo P."/>
            <person name="Jones K.M."/>
            <person name="Tallon L.J."/>
            <person name="Delcher A.L."/>
            <person name="Salzberg S.L."/>
            <person name="Silva J.C."/>
            <person name="Haas B.J."/>
            <person name="Majoros W.H."/>
            <person name="Farzad M."/>
            <person name="Carlton J.M."/>
            <person name="Smith R.K. Jr."/>
            <person name="Garg J."/>
            <person name="Pearlman R.E."/>
            <person name="Karrer K.M."/>
            <person name="Sun L."/>
            <person name="Manning G."/>
            <person name="Elde N.C."/>
            <person name="Turkewitz A.P."/>
            <person name="Asai D.J."/>
            <person name="Wilkes D.E."/>
            <person name="Wang Y."/>
            <person name="Cai H."/>
            <person name="Collins K."/>
            <person name="Stewart B.A."/>
            <person name="Lee S.R."/>
            <person name="Wilamowska K."/>
            <person name="Weinberg Z."/>
            <person name="Ruzzo W.L."/>
            <person name="Wloga D."/>
            <person name="Gaertig J."/>
            <person name="Frankel J."/>
            <person name="Tsao C.-C."/>
            <person name="Gorovsky M.A."/>
            <person name="Keeling P.J."/>
            <person name="Waller R.F."/>
            <person name="Patron N.J."/>
            <person name="Cherry J.M."/>
            <person name="Stover N.A."/>
            <person name="Krieger C.J."/>
            <person name="del Toro C."/>
            <person name="Ryder H.F."/>
            <person name="Williamson S.C."/>
            <person name="Barbeau R.A."/>
            <person name="Hamilton E.P."/>
            <person name="Orias E."/>
        </authorList>
    </citation>
    <scope>NUCLEOTIDE SEQUENCE [LARGE SCALE GENOMIC DNA]</scope>
    <source>
        <strain evidence="4">SB210</strain>
    </source>
</reference>
<name>I7LX16_TETTS</name>
<dbReference type="AlphaFoldDB" id="I7LX16"/>
<dbReference type="KEGG" id="tet:TTHERM_00535960"/>
<evidence type="ECO:0000313" key="4">
    <source>
        <dbReference type="Proteomes" id="UP000009168"/>
    </source>
</evidence>
<accession>I7LX16</accession>
<dbReference type="Gene3D" id="3.40.50.1000">
    <property type="entry name" value="HAD superfamily/HAD-like"/>
    <property type="match status" value="1"/>
</dbReference>
<dbReference type="CDD" id="cd07521">
    <property type="entry name" value="HAD_FCP1-like"/>
    <property type="match status" value="1"/>
</dbReference>
<dbReference type="InParanoid" id="I7LX16"/>
<dbReference type="InterPro" id="IPR050365">
    <property type="entry name" value="TIM50"/>
</dbReference>
<organism evidence="3 4">
    <name type="scientific">Tetrahymena thermophila (strain SB210)</name>
    <dbReference type="NCBI Taxonomy" id="312017"/>
    <lineage>
        <taxon>Eukaryota</taxon>
        <taxon>Sar</taxon>
        <taxon>Alveolata</taxon>
        <taxon>Ciliophora</taxon>
        <taxon>Intramacronucleata</taxon>
        <taxon>Oligohymenophorea</taxon>
        <taxon>Hymenostomatida</taxon>
        <taxon>Tetrahymenina</taxon>
        <taxon>Tetrahymenidae</taxon>
        <taxon>Tetrahymena</taxon>
    </lineage>
</organism>
<dbReference type="OrthoDB" id="277011at2759"/>
<dbReference type="InterPro" id="IPR023214">
    <property type="entry name" value="HAD_sf"/>
</dbReference>
<dbReference type="PANTHER" id="PTHR12210">
    <property type="entry name" value="DULLARD PROTEIN PHOSPHATASE"/>
    <property type="match status" value="1"/>
</dbReference>
<dbReference type="GeneID" id="7826602"/>
<gene>
    <name evidence="3" type="ORF">TTHERM_00535960</name>
</gene>
<dbReference type="NCBIfam" id="TIGR02251">
    <property type="entry name" value="HIF-SF_euk"/>
    <property type="match status" value="1"/>
</dbReference>
<dbReference type="EMBL" id="GG662495">
    <property type="protein sequence ID" value="EAS03260.1"/>
    <property type="molecule type" value="Genomic_DNA"/>
</dbReference>
<dbReference type="InterPro" id="IPR036412">
    <property type="entry name" value="HAD-like_sf"/>
</dbReference>
<dbReference type="SMART" id="SM00577">
    <property type="entry name" value="CPDc"/>
    <property type="match status" value="1"/>
</dbReference>
<dbReference type="FunFam" id="3.40.50.1000:FF:000121">
    <property type="entry name" value="Uncharacterized protein"/>
    <property type="match status" value="1"/>
</dbReference>
<dbReference type="InterPro" id="IPR011948">
    <property type="entry name" value="Dullard_phosphatase"/>
</dbReference>
<dbReference type="Pfam" id="PF03031">
    <property type="entry name" value="NIF"/>
    <property type="match status" value="1"/>
</dbReference>
<keyword evidence="4" id="KW-1185">Reference proteome</keyword>
<dbReference type="HOGENOM" id="CLU_354328_0_0_1"/>